<evidence type="ECO:0000313" key="1">
    <source>
        <dbReference type="EMBL" id="OGK40611.1"/>
    </source>
</evidence>
<organism evidence="1 2">
    <name type="scientific">Candidatus Roizmanbacteria bacterium RIFCSPLOWO2_01_FULL_37_12</name>
    <dbReference type="NCBI Taxonomy" id="1802056"/>
    <lineage>
        <taxon>Bacteria</taxon>
        <taxon>Candidatus Roizmaniibacteriota</taxon>
    </lineage>
</organism>
<name>A0A1F7IB78_9BACT</name>
<evidence type="ECO:0000313" key="2">
    <source>
        <dbReference type="Proteomes" id="UP000177698"/>
    </source>
</evidence>
<dbReference type="Proteomes" id="UP000177698">
    <property type="component" value="Unassembled WGS sequence"/>
</dbReference>
<sequence length="75" mass="8812">MKKGVLNDAGTYSLPYKLPYWFYKFLAKHFMGDLSTSAQTRLAMIEFYHYIKELAVAARSLKNLKKNLLQMVKYI</sequence>
<dbReference type="AlphaFoldDB" id="A0A1F7IB78"/>
<proteinExistence type="predicted"/>
<gene>
    <name evidence="1" type="ORF">A2954_00345</name>
</gene>
<dbReference type="EMBL" id="MGAG01000023">
    <property type="protein sequence ID" value="OGK40611.1"/>
    <property type="molecule type" value="Genomic_DNA"/>
</dbReference>
<reference evidence="1 2" key="1">
    <citation type="journal article" date="2016" name="Nat. Commun.">
        <title>Thousands of microbial genomes shed light on interconnected biogeochemical processes in an aquifer system.</title>
        <authorList>
            <person name="Anantharaman K."/>
            <person name="Brown C.T."/>
            <person name="Hug L.A."/>
            <person name="Sharon I."/>
            <person name="Castelle C.J."/>
            <person name="Probst A.J."/>
            <person name="Thomas B.C."/>
            <person name="Singh A."/>
            <person name="Wilkins M.J."/>
            <person name="Karaoz U."/>
            <person name="Brodie E.L."/>
            <person name="Williams K.H."/>
            <person name="Hubbard S.S."/>
            <person name="Banfield J.F."/>
        </authorList>
    </citation>
    <scope>NUCLEOTIDE SEQUENCE [LARGE SCALE GENOMIC DNA]</scope>
</reference>
<protein>
    <submittedName>
        <fullName evidence="1">Uncharacterized protein</fullName>
    </submittedName>
</protein>
<accession>A0A1F7IB78</accession>
<comment type="caution">
    <text evidence="1">The sequence shown here is derived from an EMBL/GenBank/DDBJ whole genome shotgun (WGS) entry which is preliminary data.</text>
</comment>